<dbReference type="SUPFAM" id="SSF117143">
    <property type="entry name" value="Flagellar hook protein flgE"/>
    <property type="match status" value="1"/>
</dbReference>
<evidence type="ECO:0000259" key="6">
    <source>
        <dbReference type="Pfam" id="PF06429"/>
    </source>
</evidence>
<dbReference type="GO" id="GO:0071978">
    <property type="term" value="P:bacterial-type flagellum-dependent swarming motility"/>
    <property type="evidence" value="ECO:0007669"/>
    <property type="project" value="TreeGrafter"/>
</dbReference>
<dbReference type="GO" id="GO:0005829">
    <property type="term" value="C:cytosol"/>
    <property type="evidence" value="ECO:0007669"/>
    <property type="project" value="TreeGrafter"/>
</dbReference>
<accession>A0A1I0BS30</accession>
<sequence>MLRAMDSAVAGLRSHQNKLDVVGNNISNVNTFGFKSQNYTFKDAMYQTANGSSGGKAPTGSDASVTGGVGGTNAAQFGYGSMQGTITTDMTSSTPSYVGGFNAAINGSGFFITKSTADKIDQSGATTQENSDKLKAAAISYTRVGQLSVDANGYVVDANGNYVFGFQPETPNASVPNYDANKNNLVALRAPHVEAEGGGDPTYSWDEPSQLKSVSIDNDGTIKGVMDANGQAATVIIGKVAIASFQNQDGLLKAGNNTFTAAVGDNTGVATATMPGGSTPTLLAGYLEASNVDLAKEFSDMITTQRGFQANAKMITVSDQILEELVNMKR</sequence>
<dbReference type="NCBIfam" id="TIGR03506">
    <property type="entry name" value="FlgEFG_subfam"/>
    <property type="match status" value="2"/>
</dbReference>
<evidence type="ECO:0000256" key="2">
    <source>
        <dbReference type="ARBA" id="ARBA00009677"/>
    </source>
</evidence>
<feature type="domain" description="Flagellar hook protein FlgE/F/G-like D1" evidence="7">
    <location>
        <begin position="138"/>
        <end position="223"/>
    </location>
</feature>
<comment type="function">
    <text evidence="4">A flexible structure which links the flagellar filament to the drive apparatus in the basal body.</text>
</comment>
<dbReference type="EMBL" id="FOIL01000005">
    <property type="protein sequence ID" value="SET09758.1"/>
    <property type="molecule type" value="Genomic_DNA"/>
</dbReference>
<dbReference type="GO" id="GO:0009424">
    <property type="term" value="C:bacterial-type flagellum hook"/>
    <property type="evidence" value="ECO:0007669"/>
    <property type="project" value="TreeGrafter"/>
</dbReference>
<organism evidence="8 9">
    <name type="scientific">[Clostridium] aminophilum</name>
    <dbReference type="NCBI Taxonomy" id="1526"/>
    <lineage>
        <taxon>Bacteria</taxon>
        <taxon>Bacillati</taxon>
        <taxon>Bacillota</taxon>
        <taxon>Clostridia</taxon>
        <taxon>Lachnospirales</taxon>
        <taxon>Lachnospiraceae</taxon>
    </lineage>
</organism>
<reference evidence="8 9" key="1">
    <citation type="submission" date="2016-10" db="EMBL/GenBank/DDBJ databases">
        <authorList>
            <person name="de Groot N.N."/>
        </authorList>
    </citation>
    <scope>NUCLEOTIDE SEQUENCE [LARGE SCALE GENOMIC DNA]</scope>
    <source>
        <strain evidence="8 9">KH1P1</strain>
    </source>
</reference>
<dbReference type="Pfam" id="PF06429">
    <property type="entry name" value="Flg_bbr_C"/>
    <property type="match status" value="1"/>
</dbReference>
<dbReference type="InterPro" id="IPR001444">
    <property type="entry name" value="Flag_bb_rod_N"/>
</dbReference>
<dbReference type="InterPro" id="IPR010930">
    <property type="entry name" value="Flg_bb/hook_C_dom"/>
</dbReference>
<proteinExistence type="inferred from homology"/>
<dbReference type="RefSeq" id="WP_074648560.1">
    <property type="nucleotide sequence ID" value="NZ_FOIL01000005.1"/>
</dbReference>
<feature type="domain" description="Flagellar basal body rod protein N-terminal" evidence="5">
    <location>
        <begin position="5"/>
        <end position="35"/>
    </location>
</feature>
<dbReference type="PANTHER" id="PTHR30435:SF1">
    <property type="entry name" value="FLAGELLAR HOOK PROTEIN FLGE"/>
    <property type="match status" value="1"/>
</dbReference>
<keyword evidence="9" id="KW-1185">Reference proteome</keyword>
<comment type="subcellular location">
    <subcellularLocation>
        <location evidence="1 4">Bacterial flagellum basal body</location>
    </subcellularLocation>
</comment>
<evidence type="ECO:0000256" key="3">
    <source>
        <dbReference type="ARBA" id="ARBA00023143"/>
    </source>
</evidence>
<dbReference type="GO" id="GO:0009425">
    <property type="term" value="C:bacterial-type flagellum basal body"/>
    <property type="evidence" value="ECO:0007669"/>
    <property type="project" value="UniProtKB-SubCell"/>
</dbReference>
<name>A0A1I0BS30_9FIRM</name>
<keyword evidence="3 4" id="KW-0975">Bacterial flagellum</keyword>
<dbReference type="Pfam" id="PF00460">
    <property type="entry name" value="Flg_bb_rod"/>
    <property type="match status" value="1"/>
</dbReference>
<dbReference type="PANTHER" id="PTHR30435">
    <property type="entry name" value="FLAGELLAR PROTEIN"/>
    <property type="match status" value="1"/>
</dbReference>
<gene>
    <name evidence="8" type="ORF">SAMN04487771_100516</name>
</gene>
<keyword evidence="8" id="KW-0282">Flagellum</keyword>
<keyword evidence="8" id="KW-0969">Cilium</keyword>
<dbReference type="eggNOG" id="COG4786">
    <property type="taxonomic scope" value="Bacteria"/>
</dbReference>
<dbReference type="AlphaFoldDB" id="A0A1I0BS30"/>
<evidence type="ECO:0000256" key="1">
    <source>
        <dbReference type="ARBA" id="ARBA00004117"/>
    </source>
</evidence>
<comment type="similarity">
    <text evidence="2 4">Belongs to the flagella basal body rod proteins family.</text>
</comment>
<evidence type="ECO:0000256" key="4">
    <source>
        <dbReference type="RuleBase" id="RU362116"/>
    </source>
</evidence>
<evidence type="ECO:0000259" key="5">
    <source>
        <dbReference type="Pfam" id="PF00460"/>
    </source>
</evidence>
<dbReference type="Pfam" id="PF22692">
    <property type="entry name" value="LlgE_F_G_D1"/>
    <property type="match status" value="1"/>
</dbReference>
<dbReference type="InterPro" id="IPR037925">
    <property type="entry name" value="FlgE/F/G-like"/>
</dbReference>
<dbReference type="OrthoDB" id="9804559at2"/>
<keyword evidence="8" id="KW-0966">Cell projection</keyword>
<dbReference type="Proteomes" id="UP000199820">
    <property type="component" value="Unassembled WGS sequence"/>
</dbReference>
<dbReference type="InterPro" id="IPR020013">
    <property type="entry name" value="Flagellar_FlgE/F/G"/>
</dbReference>
<protein>
    <recommendedName>
        <fullName evidence="4">Flagellar hook protein FlgE</fullName>
    </recommendedName>
</protein>
<feature type="domain" description="Flagellar basal-body/hook protein C-terminal" evidence="6">
    <location>
        <begin position="284"/>
        <end position="328"/>
    </location>
</feature>
<evidence type="ECO:0000313" key="8">
    <source>
        <dbReference type="EMBL" id="SET09758.1"/>
    </source>
</evidence>
<evidence type="ECO:0000259" key="7">
    <source>
        <dbReference type="Pfam" id="PF22692"/>
    </source>
</evidence>
<dbReference type="InterPro" id="IPR053967">
    <property type="entry name" value="LlgE_F_G-like_D1"/>
</dbReference>
<evidence type="ECO:0000313" key="9">
    <source>
        <dbReference type="Proteomes" id="UP000199820"/>
    </source>
</evidence>
<dbReference type="STRING" id="1526.SAMN02910262_00878"/>